<feature type="domain" description="Fumarase C C-terminal" evidence="1">
    <location>
        <begin position="33"/>
        <end position="86"/>
    </location>
</feature>
<dbReference type="GO" id="GO:0005829">
    <property type="term" value="C:cytosol"/>
    <property type="evidence" value="ECO:0007669"/>
    <property type="project" value="TreeGrafter"/>
</dbReference>
<dbReference type="Proteomes" id="UP000232688">
    <property type="component" value="Unassembled WGS sequence"/>
</dbReference>
<dbReference type="GO" id="GO:0006099">
    <property type="term" value="P:tricarboxylic acid cycle"/>
    <property type="evidence" value="ECO:0007669"/>
    <property type="project" value="InterPro"/>
</dbReference>
<evidence type="ECO:0000313" key="3">
    <source>
        <dbReference type="Proteomes" id="UP000232688"/>
    </source>
</evidence>
<evidence type="ECO:0000259" key="1">
    <source>
        <dbReference type="Pfam" id="PF10415"/>
    </source>
</evidence>
<dbReference type="PANTHER" id="PTHR42696:SF2">
    <property type="entry name" value="ASPARTATE AMMONIA-LYASE"/>
    <property type="match status" value="1"/>
</dbReference>
<protein>
    <submittedName>
        <fullName evidence="2">Aspartate ammonia-lyase</fullName>
    </submittedName>
</protein>
<dbReference type="AlphaFoldDB" id="A0A2N0QII1"/>
<reference evidence="2 3" key="1">
    <citation type="submission" date="2017-10" db="EMBL/GenBank/DDBJ databases">
        <title>Extensive intraspecific genome diversity in a model arbuscular mycorrhizal fungus.</title>
        <authorList>
            <person name="Chen E.C.H."/>
            <person name="Morin E."/>
            <person name="Baudet D."/>
            <person name="Noel J."/>
            <person name="Ndikumana S."/>
            <person name="Charron P."/>
            <person name="St-Onge C."/>
            <person name="Giorgi J."/>
            <person name="Grigoriev I.V."/>
            <person name="Roux C."/>
            <person name="Martin F.M."/>
            <person name="Corradi N."/>
        </authorList>
    </citation>
    <scope>NUCLEOTIDE SEQUENCE [LARGE SCALE GENOMIC DNA]</scope>
    <source>
        <strain evidence="2 3">A1</strain>
    </source>
</reference>
<sequence length="98" mass="10663">MSNVFMVFTEKCLKGIKANEERLKQYVEQSVGIITAVNPHIGYELAAQIAKEAIATGASVRELCLKSGALTTEQLDKILDPYEMTHPGIAGGRTLVKN</sequence>
<dbReference type="InterPro" id="IPR051546">
    <property type="entry name" value="Aspartate_Ammonia-Lyase"/>
</dbReference>
<keyword evidence="2" id="KW-0456">Lyase</keyword>
<dbReference type="EMBL" id="LLXH01008890">
    <property type="protein sequence ID" value="PKC50855.1"/>
    <property type="molecule type" value="Genomic_DNA"/>
</dbReference>
<dbReference type="InterPro" id="IPR018951">
    <property type="entry name" value="Fumarase_C_C"/>
</dbReference>
<dbReference type="GO" id="GO:0006531">
    <property type="term" value="P:aspartate metabolic process"/>
    <property type="evidence" value="ECO:0007669"/>
    <property type="project" value="TreeGrafter"/>
</dbReference>
<dbReference type="VEuPathDB" id="FungiDB:RhiirFUN_019729"/>
<reference evidence="2 3" key="2">
    <citation type="submission" date="2017-10" db="EMBL/GenBank/DDBJ databases">
        <title>Genome analyses suggest a sexual origin of heterokaryosis in a supposedly ancient asexual fungus.</title>
        <authorList>
            <person name="Corradi N."/>
            <person name="Sedzielewska K."/>
            <person name="Noel J."/>
            <person name="Charron P."/>
            <person name="Farinelli L."/>
            <person name="Marton T."/>
            <person name="Kruger M."/>
            <person name="Pelin A."/>
            <person name="Brachmann A."/>
            <person name="Corradi N."/>
        </authorList>
    </citation>
    <scope>NUCLEOTIDE SEQUENCE [LARGE SCALE GENOMIC DNA]</scope>
    <source>
        <strain evidence="2 3">A1</strain>
    </source>
</reference>
<organism evidence="2 3">
    <name type="scientific">Rhizophagus irregularis</name>
    <dbReference type="NCBI Taxonomy" id="588596"/>
    <lineage>
        <taxon>Eukaryota</taxon>
        <taxon>Fungi</taxon>
        <taxon>Fungi incertae sedis</taxon>
        <taxon>Mucoromycota</taxon>
        <taxon>Glomeromycotina</taxon>
        <taxon>Glomeromycetes</taxon>
        <taxon>Glomerales</taxon>
        <taxon>Glomeraceae</taxon>
        <taxon>Rhizophagus</taxon>
    </lineage>
</organism>
<dbReference type="Pfam" id="PF10415">
    <property type="entry name" value="FumaraseC_C"/>
    <property type="match status" value="1"/>
</dbReference>
<comment type="caution">
    <text evidence="2">The sequence shown here is derived from an EMBL/GenBank/DDBJ whole genome shotgun (WGS) entry which is preliminary data.</text>
</comment>
<dbReference type="SUPFAM" id="SSF48557">
    <property type="entry name" value="L-aspartase-like"/>
    <property type="match status" value="1"/>
</dbReference>
<dbReference type="VEuPathDB" id="FungiDB:RhiirA1_356568"/>
<dbReference type="VEuPathDB" id="FungiDB:FUN_018325"/>
<proteinExistence type="predicted"/>
<dbReference type="Gene3D" id="1.10.40.30">
    <property type="entry name" value="Fumarase/aspartase (C-terminal domain)"/>
    <property type="match status" value="1"/>
</dbReference>
<evidence type="ECO:0000313" key="2">
    <source>
        <dbReference type="EMBL" id="PKC50855.1"/>
    </source>
</evidence>
<dbReference type="GO" id="GO:0008797">
    <property type="term" value="F:aspartate ammonia-lyase activity"/>
    <property type="evidence" value="ECO:0007669"/>
    <property type="project" value="TreeGrafter"/>
</dbReference>
<gene>
    <name evidence="2" type="ORF">RhiirA1_356568</name>
</gene>
<dbReference type="InterPro" id="IPR008948">
    <property type="entry name" value="L-Aspartase-like"/>
</dbReference>
<accession>A0A2N0QII1</accession>
<dbReference type="PANTHER" id="PTHR42696">
    <property type="entry name" value="ASPARTATE AMMONIA-LYASE"/>
    <property type="match status" value="1"/>
</dbReference>
<dbReference type="FunFam" id="1.10.40.30:FF:000002">
    <property type="entry name" value="Fumarate hydratase class II"/>
    <property type="match status" value="1"/>
</dbReference>
<name>A0A2N0QII1_9GLOM</name>